<sequence>MATDYHRGERAVQDRARLTSQAAHSLGGIGDAIPPVAAAFLAEQPMIIVGGADAAGRIWCSQLTGDPGFLSAPDPHTLTIDALPLAEDPLADLLGEPARVGMIAIEPASRRRMRINGRSTPVPGGLRVLPDQVIANCPKYIQKRDYRILRDPNSRRREDDRAVIRGTALTPDQQRTLRAADTFFVATADERGNTDASHRGGNPGFVEVSSPTVLRWPDYVGNAMFLTLGNLELHPVAGLLVPGWDNGTSLHLSGTTRTLWDGDEIARIPGAQRLVEFTVTDVVEIPDAVPLRWSAPQSSRFNPPVQHPTSAPGTPAHPHTGKGVEPCASPST</sequence>
<dbReference type="PANTHER" id="PTHR42815">
    <property type="entry name" value="FAD-BINDING, PUTATIVE (AFU_ORTHOLOGUE AFUA_6G07600)-RELATED"/>
    <property type="match status" value="1"/>
</dbReference>
<dbReference type="InterPro" id="IPR012349">
    <property type="entry name" value="Split_barrel_FMN-bd"/>
</dbReference>
<keyword evidence="3" id="KW-1185">Reference proteome</keyword>
<name>A0A401YJN9_9ACTN</name>
<evidence type="ECO:0000313" key="2">
    <source>
        <dbReference type="EMBL" id="GCD94797.1"/>
    </source>
</evidence>
<dbReference type="SUPFAM" id="SSF50475">
    <property type="entry name" value="FMN-binding split barrel"/>
    <property type="match status" value="1"/>
</dbReference>
<organism evidence="2 3">
    <name type="scientific">Embleya hyalina</name>
    <dbReference type="NCBI Taxonomy" id="516124"/>
    <lineage>
        <taxon>Bacteria</taxon>
        <taxon>Bacillati</taxon>
        <taxon>Actinomycetota</taxon>
        <taxon>Actinomycetes</taxon>
        <taxon>Kitasatosporales</taxon>
        <taxon>Streptomycetaceae</taxon>
        <taxon>Embleya</taxon>
    </lineage>
</organism>
<reference evidence="2 3" key="1">
    <citation type="submission" date="2018-12" db="EMBL/GenBank/DDBJ databases">
        <title>Draft genome sequence of Embleya hyalina NBRC 13850T.</title>
        <authorList>
            <person name="Komaki H."/>
            <person name="Hosoyama A."/>
            <person name="Kimura A."/>
            <person name="Ichikawa N."/>
            <person name="Tamura T."/>
        </authorList>
    </citation>
    <scope>NUCLEOTIDE SEQUENCE [LARGE SCALE GENOMIC DNA]</scope>
    <source>
        <strain evidence="2 3">NBRC 13850</strain>
    </source>
</reference>
<dbReference type="Gene3D" id="2.30.110.10">
    <property type="entry name" value="Electron Transport, Fmn-binding Protein, Chain A"/>
    <property type="match status" value="1"/>
</dbReference>
<protein>
    <submittedName>
        <fullName evidence="2">Uncharacterized protein</fullName>
    </submittedName>
</protein>
<dbReference type="AlphaFoldDB" id="A0A401YJN9"/>
<proteinExistence type="predicted"/>
<comment type="caution">
    <text evidence="2">The sequence shown here is derived from an EMBL/GenBank/DDBJ whole genome shotgun (WGS) entry which is preliminary data.</text>
</comment>
<evidence type="ECO:0000256" key="1">
    <source>
        <dbReference type="SAM" id="MobiDB-lite"/>
    </source>
</evidence>
<dbReference type="EMBL" id="BIFH01000016">
    <property type="protein sequence ID" value="GCD94797.1"/>
    <property type="molecule type" value="Genomic_DNA"/>
</dbReference>
<gene>
    <name evidence="2" type="ORF">EHYA_02466</name>
</gene>
<dbReference type="PANTHER" id="PTHR42815:SF2">
    <property type="entry name" value="FAD-BINDING, PUTATIVE (AFU_ORTHOLOGUE AFUA_6G07600)-RELATED"/>
    <property type="match status" value="1"/>
</dbReference>
<feature type="compositionally biased region" description="Polar residues" evidence="1">
    <location>
        <begin position="295"/>
        <end position="312"/>
    </location>
</feature>
<accession>A0A401YJN9</accession>
<feature type="region of interest" description="Disordered" evidence="1">
    <location>
        <begin position="294"/>
        <end position="332"/>
    </location>
</feature>
<dbReference type="OrthoDB" id="9786134at2"/>
<dbReference type="Proteomes" id="UP000286931">
    <property type="component" value="Unassembled WGS sequence"/>
</dbReference>
<dbReference type="RefSeq" id="WP_126636941.1">
    <property type="nucleotide sequence ID" value="NZ_BIFH01000016.1"/>
</dbReference>
<evidence type="ECO:0000313" key="3">
    <source>
        <dbReference type="Proteomes" id="UP000286931"/>
    </source>
</evidence>